<feature type="transmembrane region" description="Helical" evidence="7">
    <location>
        <begin position="278"/>
        <end position="299"/>
    </location>
</feature>
<evidence type="ECO:0000256" key="5">
    <source>
        <dbReference type="ARBA" id="ARBA00022989"/>
    </source>
</evidence>
<dbReference type="PROSITE" id="PS50928">
    <property type="entry name" value="ABC_TM1"/>
    <property type="match status" value="1"/>
</dbReference>
<organism evidence="10 11">
    <name type="scientific">Brachybacterium muris UCD-AY4</name>
    <dbReference type="NCBI Taxonomy" id="1249481"/>
    <lineage>
        <taxon>Bacteria</taxon>
        <taxon>Bacillati</taxon>
        <taxon>Actinomycetota</taxon>
        <taxon>Actinomycetes</taxon>
        <taxon>Micrococcales</taxon>
        <taxon>Dermabacteraceae</taxon>
        <taxon>Brachybacterium</taxon>
    </lineage>
</organism>
<evidence type="ECO:0000256" key="3">
    <source>
        <dbReference type="ARBA" id="ARBA00022475"/>
    </source>
</evidence>
<dbReference type="HOGENOM" id="CLU_016047_1_2_11"/>
<gene>
    <name evidence="10" type="ORF">D641_0100290</name>
</gene>
<dbReference type="GO" id="GO:0005886">
    <property type="term" value="C:plasma membrane"/>
    <property type="evidence" value="ECO:0007669"/>
    <property type="project" value="UniProtKB-SubCell"/>
</dbReference>
<keyword evidence="4 7" id="KW-0812">Transmembrane</keyword>
<protein>
    <submittedName>
        <fullName evidence="10">Sugar ABC transporter permease</fullName>
    </submittedName>
</protein>
<keyword evidence="2 7" id="KW-0813">Transport</keyword>
<evidence type="ECO:0000313" key="10">
    <source>
        <dbReference type="EMBL" id="EYT50957.1"/>
    </source>
</evidence>
<feature type="compositionally biased region" description="Basic residues" evidence="8">
    <location>
        <begin position="32"/>
        <end position="42"/>
    </location>
</feature>
<keyword evidence="6 7" id="KW-0472">Membrane</keyword>
<dbReference type="GO" id="GO:0055085">
    <property type="term" value="P:transmembrane transport"/>
    <property type="evidence" value="ECO:0007669"/>
    <property type="project" value="InterPro"/>
</dbReference>
<name>A0A022L0N9_9MICO</name>
<dbReference type="STRING" id="1249481.D641_0100290"/>
<feature type="transmembrane region" description="Helical" evidence="7">
    <location>
        <begin position="107"/>
        <end position="131"/>
    </location>
</feature>
<dbReference type="EMBL" id="AORC01000002">
    <property type="protein sequence ID" value="EYT50957.1"/>
    <property type="molecule type" value="Genomic_DNA"/>
</dbReference>
<reference evidence="10 11" key="1">
    <citation type="journal article" date="2013" name="Genome Announc.">
        <title>Draft genome sequence of an Actinobacterium, Brachybacterium muris strain UCD-AY4.</title>
        <authorList>
            <person name="Lo J.R."/>
            <person name="Lang J.M."/>
            <person name="Darling A.E."/>
            <person name="Eisen J.A."/>
            <person name="Coil D.A."/>
        </authorList>
    </citation>
    <scope>NUCLEOTIDE SEQUENCE [LARGE SCALE GENOMIC DNA]</scope>
    <source>
        <strain evidence="10 11">UCD-AY4</strain>
    </source>
</reference>
<keyword evidence="11" id="KW-1185">Reference proteome</keyword>
<comment type="subcellular location">
    <subcellularLocation>
        <location evidence="1 7">Cell membrane</location>
        <topology evidence="1 7">Multi-pass membrane protein</topology>
    </subcellularLocation>
</comment>
<dbReference type="CDD" id="cd06261">
    <property type="entry name" value="TM_PBP2"/>
    <property type="match status" value="1"/>
</dbReference>
<keyword evidence="3" id="KW-1003">Cell membrane</keyword>
<evidence type="ECO:0000259" key="9">
    <source>
        <dbReference type="PROSITE" id="PS50928"/>
    </source>
</evidence>
<evidence type="ECO:0000256" key="1">
    <source>
        <dbReference type="ARBA" id="ARBA00004651"/>
    </source>
</evidence>
<dbReference type="RefSeq" id="WP_017824376.1">
    <property type="nucleotide sequence ID" value="NZ_KB403091.1"/>
</dbReference>
<feature type="compositionally biased region" description="Low complexity" evidence="8">
    <location>
        <begin position="1"/>
        <end position="16"/>
    </location>
</feature>
<keyword evidence="5 7" id="KW-1133">Transmembrane helix</keyword>
<evidence type="ECO:0000256" key="8">
    <source>
        <dbReference type="SAM" id="MobiDB-lite"/>
    </source>
</evidence>
<evidence type="ECO:0000256" key="6">
    <source>
        <dbReference type="ARBA" id="ARBA00023136"/>
    </source>
</evidence>
<evidence type="ECO:0000256" key="7">
    <source>
        <dbReference type="RuleBase" id="RU363032"/>
    </source>
</evidence>
<proteinExistence type="inferred from homology"/>
<dbReference type="Proteomes" id="UP000019754">
    <property type="component" value="Unassembled WGS sequence"/>
</dbReference>
<feature type="transmembrane region" description="Helical" evidence="7">
    <location>
        <begin position="143"/>
        <end position="165"/>
    </location>
</feature>
<comment type="caution">
    <text evidence="10">The sequence shown here is derived from an EMBL/GenBank/DDBJ whole genome shotgun (WGS) entry which is preliminary data.</text>
</comment>
<dbReference type="InterPro" id="IPR035906">
    <property type="entry name" value="MetI-like_sf"/>
</dbReference>
<dbReference type="PANTHER" id="PTHR32243:SF18">
    <property type="entry name" value="INNER MEMBRANE ABC TRANSPORTER PERMEASE PROTEIN YCJP"/>
    <property type="match status" value="1"/>
</dbReference>
<dbReference type="SUPFAM" id="SSF161098">
    <property type="entry name" value="MetI-like"/>
    <property type="match status" value="1"/>
</dbReference>
<dbReference type="InterPro" id="IPR000515">
    <property type="entry name" value="MetI-like"/>
</dbReference>
<sequence length="314" mass="34097">MSTPASPAAASAPMAADVPGADADTRPATSGRRGRSRRPRSARRNRIGVLQALGIALVLFGSLFPFYWMLSTAVDPNPMSRGASLLPGGFTLEHFRYVLVDANFLRYVRISLIVALGTVLASGILALLAAVAVARFRFRLRTVVLVMVLMVQMVPLEALVIPLFLQARNLQMLNSLLGLVIVYLAFSLPFAIWNLRGFVAAVPKELEEAAYIDGANWFRMFWSVLLPLVAPGLVATSVFSFITAWNEFIFALTFMQDSSKYTVGVGLRTFFTQNTADWGSIMAASTIIAMPVVIFFVLVQRNLASGLTSGAVKG</sequence>
<dbReference type="Pfam" id="PF00528">
    <property type="entry name" value="BPD_transp_1"/>
    <property type="match status" value="1"/>
</dbReference>
<evidence type="ECO:0000313" key="11">
    <source>
        <dbReference type="Proteomes" id="UP000019754"/>
    </source>
</evidence>
<dbReference type="InterPro" id="IPR050901">
    <property type="entry name" value="BP-dep_ABC_trans_perm"/>
</dbReference>
<comment type="similarity">
    <text evidence="7">Belongs to the binding-protein-dependent transport system permease family.</text>
</comment>
<accession>A0A022L0N9</accession>
<dbReference type="PANTHER" id="PTHR32243">
    <property type="entry name" value="MALTOSE TRANSPORT SYSTEM PERMEASE-RELATED"/>
    <property type="match status" value="1"/>
</dbReference>
<feature type="transmembrane region" description="Helical" evidence="7">
    <location>
        <begin position="47"/>
        <end position="70"/>
    </location>
</feature>
<evidence type="ECO:0000256" key="2">
    <source>
        <dbReference type="ARBA" id="ARBA00022448"/>
    </source>
</evidence>
<dbReference type="Gene3D" id="1.10.3720.10">
    <property type="entry name" value="MetI-like"/>
    <property type="match status" value="1"/>
</dbReference>
<dbReference type="AlphaFoldDB" id="A0A022L0N9"/>
<feature type="domain" description="ABC transmembrane type-1" evidence="9">
    <location>
        <begin position="108"/>
        <end position="299"/>
    </location>
</feature>
<evidence type="ECO:0000256" key="4">
    <source>
        <dbReference type="ARBA" id="ARBA00022692"/>
    </source>
</evidence>
<feature type="transmembrane region" description="Helical" evidence="7">
    <location>
        <begin position="177"/>
        <end position="199"/>
    </location>
</feature>
<feature type="region of interest" description="Disordered" evidence="8">
    <location>
        <begin position="1"/>
        <end position="42"/>
    </location>
</feature>
<feature type="transmembrane region" description="Helical" evidence="7">
    <location>
        <begin position="220"/>
        <end position="245"/>
    </location>
</feature>